<dbReference type="Pfam" id="PF26502">
    <property type="entry name" value="DUF8167_2nd"/>
    <property type="match status" value="1"/>
</dbReference>
<feature type="transmembrane region" description="Helical" evidence="1">
    <location>
        <begin position="20"/>
        <end position="40"/>
    </location>
</feature>
<evidence type="ECO:0000259" key="4">
    <source>
        <dbReference type="Pfam" id="PF26503"/>
    </source>
</evidence>
<proteinExistence type="predicted"/>
<feature type="domain" description="DUF8167" evidence="2">
    <location>
        <begin position="15"/>
        <end position="114"/>
    </location>
</feature>
<accession>A0A0W1R8J7</accession>
<dbReference type="OrthoDB" id="205214at2157"/>
<gene>
    <name evidence="5" type="ORF">AUR64_15645</name>
</gene>
<evidence type="ECO:0000256" key="1">
    <source>
        <dbReference type="SAM" id="Phobius"/>
    </source>
</evidence>
<feature type="domain" description="DUF8167" evidence="3">
    <location>
        <begin position="140"/>
        <end position="215"/>
    </location>
</feature>
<dbReference type="InterPro" id="IPR058480">
    <property type="entry name" value="DUF8167_N"/>
</dbReference>
<evidence type="ECO:0000313" key="5">
    <source>
        <dbReference type="EMBL" id="KTG09564.1"/>
    </source>
</evidence>
<dbReference type="EMBL" id="LOPU01000029">
    <property type="protein sequence ID" value="KTG09564.1"/>
    <property type="molecule type" value="Genomic_DNA"/>
</dbReference>
<evidence type="ECO:0000259" key="2">
    <source>
        <dbReference type="Pfam" id="PF26501"/>
    </source>
</evidence>
<organism evidence="5 6">
    <name type="scientific">Haloprofundus marisrubri</name>
    <dbReference type="NCBI Taxonomy" id="1514971"/>
    <lineage>
        <taxon>Archaea</taxon>
        <taxon>Methanobacteriati</taxon>
        <taxon>Methanobacteriota</taxon>
        <taxon>Stenosarchaea group</taxon>
        <taxon>Halobacteria</taxon>
        <taxon>Halobacteriales</taxon>
        <taxon>Haloferacaceae</taxon>
        <taxon>Haloprofundus</taxon>
    </lineage>
</organism>
<name>A0A0W1R8J7_9EURY</name>
<sequence length="393" mass="41195">MQVATEEPLGAETGFVGDALYILGLAFAAAVVAAVGAFAYRWYFRERPPRGLTVLLGLSAVVLYLNTAKLSDIALGNGGDELFVVGNVLFNLGALAAATVAAPVGAQVGDTLARNTSAFSGVREIEGEVSRVVRSVGRVISVTLPDEIDDMAEYDPVADATKEALAGKTLLFPRRLTVAELRERLVARLREDYGVGHVDLDLTDDGEVEYLALGSRLAGIGPTLAPGGVAVAVRADPSLDASPGDTVQVWRTDDEGPARVLTGELRATTDDTATLAVDEAEVDRLDGAQSYRLVTLPVDPGVDRQFAALLRTADETMGVISVAETDSGTHATVGDLATTVVAIRPADGLVEAIPPRSRELSTGDALYVIARPDELRRLERTVGTATGTVGDDD</sequence>
<evidence type="ECO:0000313" key="6">
    <source>
        <dbReference type="Proteomes" id="UP000054387"/>
    </source>
</evidence>
<keyword evidence="1" id="KW-1133">Transmembrane helix</keyword>
<dbReference type="AlphaFoldDB" id="A0A0W1R8J7"/>
<comment type="caution">
    <text evidence="5">The sequence shown here is derived from an EMBL/GenBank/DDBJ whole genome shotgun (WGS) entry which is preliminary data.</text>
</comment>
<evidence type="ECO:0008006" key="7">
    <source>
        <dbReference type="Google" id="ProtNLM"/>
    </source>
</evidence>
<dbReference type="Proteomes" id="UP000054387">
    <property type="component" value="Unassembled WGS sequence"/>
</dbReference>
<feature type="transmembrane region" description="Helical" evidence="1">
    <location>
        <begin position="82"/>
        <end position="104"/>
    </location>
</feature>
<dbReference type="Pfam" id="PF26503">
    <property type="entry name" value="DUF8167_3rd"/>
    <property type="match status" value="1"/>
</dbReference>
<dbReference type="InterPro" id="IPR058603">
    <property type="entry name" value="DUF8167_2nd"/>
</dbReference>
<keyword evidence="1" id="KW-0472">Membrane</keyword>
<feature type="domain" description="DUF8167" evidence="4">
    <location>
        <begin position="229"/>
        <end position="300"/>
    </location>
</feature>
<protein>
    <recommendedName>
        <fullName evidence="7">Potassium transporter TrkA</fullName>
    </recommendedName>
</protein>
<reference evidence="5 6" key="1">
    <citation type="submission" date="2015-12" db="EMBL/GenBank/DDBJ databases">
        <title>Haloprofundus marisrubri gen. nov., sp. nov., an extremely halophilic archaeon isolated from the Discovery deep brine-seawater interface in the Red Sea.</title>
        <authorList>
            <person name="Zhang G."/>
            <person name="Stingl U."/>
            <person name="Rashid M."/>
        </authorList>
    </citation>
    <scope>NUCLEOTIDE SEQUENCE [LARGE SCALE GENOMIC DNA]</scope>
    <source>
        <strain evidence="5 6">SB9</strain>
    </source>
</reference>
<dbReference type="Pfam" id="PF26501">
    <property type="entry name" value="DUF8167"/>
    <property type="match status" value="1"/>
</dbReference>
<dbReference type="STRING" id="1514971.AUR64_15645"/>
<dbReference type="InterPro" id="IPR058604">
    <property type="entry name" value="DUF8167_3rd"/>
</dbReference>
<keyword evidence="6" id="KW-1185">Reference proteome</keyword>
<evidence type="ECO:0000259" key="3">
    <source>
        <dbReference type="Pfam" id="PF26502"/>
    </source>
</evidence>
<feature type="transmembrane region" description="Helical" evidence="1">
    <location>
        <begin position="52"/>
        <end position="70"/>
    </location>
</feature>
<keyword evidence="1" id="KW-0812">Transmembrane</keyword>